<dbReference type="PANTHER" id="PTHR47964:SF1">
    <property type="entry name" value="ATP-DEPENDENT DNA HELICASE HOMOLOG RECG, CHLOROPLASTIC"/>
    <property type="match status" value="1"/>
</dbReference>
<keyword evidence="9" id="KW-0234">DNA repair</keyword>
<keyword evidence="2" id="KW-0547">Nucleotide-binding</keyword>
<evidence type="ECO:0000313" key="17">
    <source>
        <dbReference type="EMBL" id="KAI3914991.1"/>
    </source>
</evidence>
<evidence type="ECO:0000256" key="12">
    <source>
        <dbReference type="ARBA" id="ARBA00034808"/>
    </source>
</evidence>
<dbReference type="InterPro" id="IPR011545">
    <property type="entry name" value="DEAD/DEAH_box_helicase_dom"/>
</dbReference>
<proteinExistence type="inferred from homology"/>
<evidence type="ECO:0000256" key="5">
    <source>
        <dbReference type="ARBA" id="ARBA00022806"/>
    </source>
</evidence>
<dbReference type="Pfam" id="PF00271">
    <property type="entry name" value="Helicase_C"/>
    <property type="match status" value="1"/>
</dbReference>
<dbReference type="EMBL" id="JAJJMB010009213">
    <property type="protein sequence ID" value="KAI3914991.1"/>
    <property type="molecule type" value="Genomic_DNA"/>
</dbReference>
<keyword evidence="8" id="KW-0233">DNA recombination</keyword>
<dbReference type="InterPro" id="IPR012340">
    <property type="entry name" value="NA-bd_OB-fold"/>
</dbReference>
<evidence type="ECO:0000256" key="9">
    <source>
        <dbReference type="ARBA" id="ARBA00023204"/>
    </source>
</evidence>
<dbReference type="InterPro" id="IPR045562">
    <property type="entry name" value="RecG_dom3_C"/>
</dbReference>
<comment type="similarity">
    <text evidence="1">Belongs to the helicase family. RecG subfamily.</text>
</comment>
<dbReference type="PROSITE" id="PS51192">
    <property type="entry name" value="HELICASE_ATP_BIND_1"/>
    <property type="match status" value="1"/>
</dbReference>
<evidence type="ECO:0000259" key="16">
    <source>
        <dbReference type="PROSITE" id="PS51194"/>
    </source>
</evidence>
<dbReference type="InterPro" id="IPR027417">
    <property type="entry name" value="P-loop_NTPase"/>
</dbReference>
<dbReference type="EC" id="5.6.2.4" evidence="12"/>
<evidence type="ECO:0000256" key="8">
    <source>
        <dbReference type="ARBA" id="ARBA00023172"/>
    </source>
</evidence>
<comment type="catalytic activity">
    <reaction evidence="13">
        <text>ATP + H2O = ADP + phosphate + H(+)</text>
        <dbReference type="Rhea" id="RHEA:13065"/>
        <dbReference type="ChEBI" id="CHEBI:15377"/>
        <dbReference type="ChEBI" id="CHEBI:15378"/>
        <dbReference type="ChEBI" id="CHEBI:30616"/>
        <dbReference type="ChEBI" id="CHEBI:43474"/>
        <dbReference type="ChEBI" id="CHEBI:456216"/>
        <dbReference type="EC" id="5.6.2.4"/>
    </reaction>
</comment>
<gene>
    <name evidence="17" type="ORF">MKW98_020538</name>
</gene>
<dbReference type="PANTHER" id="PTHR47964">
    <property type="entry name" value="ATP-DEPENDENT DNA HELICASE HOMOLOG RECG, CHLOROPLASTIC"/>
    <property type="match status" value="1"/>
</dbReference>
<dbReference type="GO" id="GO:0016787">
    <property type="term" value="F:hydrolase activity"/>
    <property type="evidence" value="ECO:0007669"/>
    <property type="project" value="UniProtKB-KW"/>
</dbReference>
<keyword evidence="6" id="KW-0067">ATP-binding</keyword>
<evidence type="ECO:0000256" key="10">
    <source>
        <dbReference type="ARBA" id="ARBA00023235"/>
    </source>
</evidence>
<evidence type="ECO:0000256" key="2">
    <source>
        <dbReference type="ARBA" id="ARBA00022741"/>
    </source>
</evidence>
<dbReference type="SMART" id="SM00487">
    <property type="entry name" value="DEXDc"/>
    <property type="match status" value="1"/>
</dbReference>
<comment type="catalytic activity">
    <reaction evidence="11">
        <text>Couples ATP hydrolysis with the unwinding of duplex DNA by translocating in the 3'-5' direction.</text>
        <dbReference type="EC" id="5.6.2.4"/>
    </reaction>
</comment>
<dbReference type="NCBIfam" id="TIGR00643">
    <property type="entry name" value="recG"/>
    <property type="match status" value="1"/>
</dbReference>
<dbReference type="SUPFAM" id="SSF52540">
    <property type="entry name" value="P-loop containing nucleoside triphosphate hydrolases"/>
    <property type="match status" value="2"/>
</dbReference>
<dbReference type="GO" id="GO:0006281">
    <property type="term" value="P:DNA repair"/>
    <property type="evidence" value="ECO:0007669"/>
    <property type="project" value="UniProtKB-KW"/>
</dbReference>
<evidence type="ECO:0000256" key="3">
    <source>
        <dbReference type="ARBA" id="ARBA00022763"/>
    </source>
</evidence>
<dbReference type="SMART" id="SM00490">
    <property type="entry name" value="HELICc"/>
    <property type="match status" value="1"/>
</dbReference>
<keyword evidence="4" id="KW-0378">Hydrolase</keyword>
<feature type="region of interest" description="Disordered" evidence="14">
    <location>
        <begin position="227"/>
        <end position="256"/>
    </location>
</feature>
<accession>A0AAD4SP91</accession>
<evidence type="ECO:0000256" key="14">
    <source>
        <dbReference type="SAM" id="MobiDB-lite"/>
    </source>
</evidence>
<evidence type="ECO:0000256" key="7">
    <source>
        <dbReference type="ARBA" id="ARBA00023125"/>
    </source>
</evidence>
<evidence type="ECO:0000256" key="1">
    <source>
        <dbReference type="ARBA" id="ARBA00007504"/>
    </source>
</evidence>
<dbReference type="Gene3D" id="3.40.50.300">
    <property type="entry name" value="P-loop containing nucleotide triphosphate hydrolases"/>
    <property type="match status" value="2"/>
</dbReference>
<dbReference type="SUPFAM" id="SSF50249">
    <property type="entry name" value="Nucleic acid-binding proteins"/>
    <property type="match status" value="1"/>
</dbReference>
<dbReference type="Pfam" id="PF00270">
    <property type="entry name" value="DEAD"/>
    <property type="match status" value="1"/>
</dbReference>
<dbReference type="InterPro" id="IPR014001">
    <property type="entry name" value="Helicase_ATP-bd"/>
</dbReference>
<protein>
    <recommendedName>
        <fullName evidence="12">DNA 3'-5' helicase</fullName>
        <ecNumber evidence="12">5.6.2.4</ecNumber>
    </recommendedName>
</protein>
<dbReference type="Proteomes" id="UP001202328">
    <property type="component" value="Unassembled WGS sequence"/>
</dbReference>
<dbReference type="GO" id="GO:0005524">
    <property type="term" value="F:ATP binding"/>
    <property type="evidence" value="ECO:0007669"/>
    <property type="project" value="UniProtKB-KW"/>
</dbReference>
<dbReference type="CDD" id="cd17992">
    <property type="entry name" value="DEXHc_RecG"/>
    <property type="match status" value="1"/>
</dbReference>
<keyword evidence="7" id="KW-0238">DNA-binding</keyword>
<evidence type="ECO:0000259" key="15">
    <source>
        <dbReference type="PROSITE" id="PS51192"/>
    </source>
</evidence>
<dbReference type="InterPro" id="IPR047112">
    <property type="entry name" value="RecG/Mfd"/>
</dbReference>
<dbReference type="InterPro" id="IPR004609">
    <property type="entry name" value="ATP-dep_DNA_helicase_RecG"/>
</dbReference>
<evidence type="ECO:0000256" key="13">
    <source>
        <dbReference type="ARBA" id="ARBA00048988"/>
    </source>
</evidence>
<dbReference type="GO" id="GO:0006310">
    <property type="term" value="P:DNA recombination"/>
    <property type="evidence" value="ECO:0007669"/>
    <property type="project" value="UniProtKB-KW"/>
</dbReference>
<dbReference type="PROSITE" id="PS51194">
    <property type="entry name" value="HELICASE_CTER"/>
    <property type="match status" value="1"/>
</dbReference>
<dbReference type="AlphaFoldDB" id="A0AAD4SP91"/>
<keyword evidence="18" id="KW-1185">Reference proteome</keyword>
<dbReference type="InterPro" id="IPR001650">
    <property type="entry name" value="Helicase_C-like"/>
</dbReference>
<name>A0AAD4SP91_9MAGN</name>
<evidence type="ECO:0000313" key="18">
    <source>
        <dbReference type="Proteomes" id="UP001202328"/>
    </source>
</evidence>
<keyword evidence="3" id="KW-0227">DNA damage</keyword>
<comment type="caution">
    <text evidence="17">The sequence shown here is derived from an EMBL/GenBank/DDBJ whole genome shotgun (WGS) entry which is preliminary data.</text>
</comment>
<dbReference type="GO" id="GO:0043138">
    <property type="term" value="F:3'-5' DNA helicase activity"/>
    <property type="evidence" value="ECO:0007669"/>
    <property type="project" value="UniProtKB-EC"/>
</dbReference>
<evidence type="ECO:0000256" key="6">
    <source>
        <dbReference type="ARBA" id="ARBA00022840"/>
    </source>
</evidence>
<dbReference type="Pfam" id="PF19833">
    <property type="entry name" value="RecG_dom3_C"/>
    <property type="match status" value="1"/>
</dbReference>
<dbReference type="GO" id="GO:0003677">
    <property type="term" value="F:DNA binding"/>
    <property type="evidence" value="ECO:0007669"/>
    <property type="project" value="UniProtKB-KW"/>
</dbReference>
<keyword evidence="10" id="KW-0413">Isomerase</keyword>
<organism evidence="17 18">
    <name type="scientific">Papaver atlanticum</name>
    <dbReference type="NCBI Taxonomy" id="357466"/>
    <lineage>
        <taxon>Eukaryota</taxon>
        <taxon>Viridiplantae</taxon>
        <taxon>Streptophyta</taxon>
        <taxon>Embryophyta</taxon>
        <taxon>Tracheophyta</taxon>
        <taxon>Spermatophyta</taxon>
        <taxon>Magnoliopsida</taxon>
        <taxon>Ranunculales</taxon>
        <taxon>Papaveraceae</taxon>
        <taxon>Papaveroideae</taxon>
        <taxon>Papaver</taxon>
    </lineage>
</organism>
<keyword evidence="5" id="KW-0347">Helicase</keyword>
<feature type="domain" description="Helicase ATP-binding" evidence="15">
    <location>
        <begin position="665"/>
        <end position="852"/>
    </location>
</feature>
<feature type="domain" description="Helicase C-terminal" evidence="16">
    <location>
        <begin position="876"/>
        <end position="1036"/>
    </location>
</feature>
<evidence type="ECO:0000256" key="4">
    <source>
        <dbReference type="ARBA" id="ARBA00022801"/>
    </source>
</evidence>
<evidence type="ECO:0000256" key="11">
    <source>
        <dbReference type="ARBA" id="ARBA00034617"/>
    </source>
</evidence>
<reference evidence="17" key="1">
    <citation type="submission" date="2022-04" db="EMBL/GenBank/DDBJ databases">
        <title>A functionally conserved STORR gene fusion in Papaver species that diverged 16.8 million years ago.</title>
        <authorList>
            <person name="Catania T."/>
        </authorList>
    </citation>
    <scope>NUCLEOTIDE SEQUENCE</scope>
    <source>
        <strain evidence="17">S-188037</strain>
    </source>
</reference>
<sequence length="1100" mass="121891">MDLYFSSNPCHNGVDEANIGLTYHALTTYNTRSNLEFPKFIFLFHSNRPGSSPIFHVLCGQCLYMALTTSVVRCCSYFNEKNFKSAKSFEAEKGYTNAIGRNMRISSIVRSKLSKLCSRSNNEGAQKLLQEMNHYGTASTSDRAKLLSKISVCLGYKSVKDLLGNENFLAKSVVDLKDGVDDLGFLLTCERFACITLGSASPIELYGEIKSGGNQLPAQSDKVFPSFPGGKLLNQEGQSQKPHSLSPPISDEKISSLEDESSDAFLALSEGQSLDVERLNERSSLALPISDDKLFSLEEGTTDVVPLSPPPQKNSIHKATAKESHINLVRESQQNTSLPKLNLDTPLSSIPRLSSRQCQQLEKVGFHTVRKLLNHFPRTYADLQNVQGEVDEGNYLISTGKVISSRGIRASSFLSFLEVIVGCEIRNDILASRRGHDDDHSGDTTERKMAYLHLKKFFRGPRFTNQYFLDIIQSKHKAGDFVCVTGKVKLMPAKDHYELKEYNIDIIQSEKESSVHGEGRPYPIYPSKVGLTPTFLRETISRALQSLSTDIDPLPKNICEEYALLGLHDAYMGIHCPKDSKEADLARKRLIFDDFFYLQLGRLFQMVEPLGSWIERDELLDSYRKHEPDAAVAEGWSSLTKKFVEALPYKLTPSQLNAISEIIRDLKRPVPMNRLVQGEVGCGKTVVAFLACMEVVSSGFQAAFMVPTELLAIQHHEHLLKLLENVEDQSKPSIALLTGSTTARQSRIIRQGLQSGDISLVIGTHSLFADKVEFSALRVAIVDEQHRFGVIQRGTFTSKLYTGSGNPKMSESTACLPQDEVYMAPHVLAMSATPIPRSLALALYGDMSLTQITDLPPGRIPVETFVLQGNSVCDDNVNQMIRDELEAGGKVFIVYPIIETSENLPQVRAAATDFDTVSCFFEVYKCGLLHGRMKGDEKEEALQKFRSGEIRILLSTQVIEIGVDVPDASMMVVMNSERFGFAQLHQLRGRVGRGSRKSKCIFLSSTASGINRLKTLAESSDGFHLANMDLALRGPGDLLGKKQSGHLPEFPIARLEVDGGILEDAHIAALKTLIASHDLEQFPKLKAELSMRQPLCILGD</sequence>